<dbReference type="Pfam" id="PF08241">
    <property type="entry name" value="Methyltransf_11"/>
    <property type="match status" value="1"/>
</dbReference>
<evidence type="ECO:0000256" key="2">
    <source>
        <dbReference type="ARBA" id="ARBA00022603"/>
    </source>
</evidence>
<dbReference type="SUPFAM" id="SSF53335">
    <property type="entry name" value="S-adenosyl-L-methionine-dependent methyltransferases"/>
    <property type="match status" value="1"/>
</dbReference>
<dbReference type="AlphaFoldDB" id="A0A6M0IED5"/>
<gene>
    <name evidence="5" type="ORF">GK091_04450</name>
</gene>
<dbReference type="PANTHER" id="PTHR44942:SF4">
    <property type="entry name" value="METHYLTRANSFERASE TYPE 11 DOMAIN-CONTAINING PROTEIN"/>
    <property type="match status" value="1"/>
</dbReference>
<dbReference type="PANTHER" id="PTHR44942">
    <property type="entry name" value="METHYLTRANSF_11 DOMAIN-CONTAINING PROTEIN"/>
    <property type="match status" value="1"/>
</dbReference>
<organism evidence="5 6">
    <name type="scientific">Spirosoma agri</name>
    <dbReference type="NCBI Taxonomy" id="1987381"/>
    <lineage>
        <taxon>Bacteria</taxon>
        <taxon>Pseudomonadati</taxon>
        <taxon>Bacteroidota</taxon>
        <taxon>Cytophagia</taxon>
        <taxon>Cytophagales</taxon>
        <taxon>Cytophagaceae</taxon>
        <taxon>Spirosoma</taxon>
    </lineage>
</organism>
<dbReference type="Gene3D" id="3.40.50.150">
    <property type="entry name" value="Vaccinia Virus protein VP39"/>
    <property type="match status" value="1"/>
</dbReference>
<dbReference type="EMBL" id="JAAGNZ010000001">
    <property type="protein sequence ID" value="NEU66122.1"/>
    <property type="molecule type" value="Genomic_DNA"/>
</dbReference>
<evidence type="ECO:0000256" key="3">
    <source>
        <dbReference type="ARBA" id="ARBA00022679"/>
    </source>
</evidence>
<comment type="similarity">
    <text evidence="1">Belongs to the methyltransferase superfamily.</text>
</comment>
<keyword evidence="2 5" id="KW-0489">Methyltransferase</keyword>
<dbReference type="CDD" id="cd02440">
    <property type="entry name" value="AdoMet_MTases"/>
    <property type="match status" value="1"/>
</dbReference>
<name>A0A6M0IED5_9BACT</name>
<proteinExistence type="inferred from homology"/>
<dbReference type="Proteomes" id="UP000477386">
    <property type="component" value="Unassembled WGS sequence"/>
</dbReference>
<evidence type="ECO:0000313" key="5">
    <source>
        <dbReference type="EMBL" id="NEU66122.1"/>
    </source>
</evidence>
<dbReference type="RefSeq" id="WP_164035403.1">
    <property type="nucleotide sequence ID" value="NZ_JAAGNZ010000001.1"/>
</dbReference>
<dbReference type="InterPro" id="IPR029063">
    <property type="entry name" value="SAM-dependent_MTases_sf"/>
</dbReference>
<dbReference type="InterPro" id="IPR051052">
    <property type="entry name" value="Diverse_substrate_MTase"/>
</dbReference>
<evidence type="ECO:0000313" key="6">
    <source>
        <dbReference type="Proteomes" id="UP000477386"/>
    </source>
</evidence>
<feature type="domain" description="Methyltransferase type 11" evidence="4">
    <location>
        <begin position="41"/>
        <end position="127"/>
    </location>
</feature>
<evidence type="ECO:0000256" key="1">
    <source>
        <dbReference type="ARBA" id="ARBA00008361"/>
    </source>
</evidence>
<comment type="caution">
    <text evidence="5">The sequence shown here is derived from an EMBL/GenBank/DDBJ whole genome shotgun (WGS) entry which is preliminary data.</text>
</comment>
<protein>
    <submittedName>
        <fullName evidence="5">Class I SAM-dependent methyltransferase</fullName>
    </submittedName>
</protein>
<evidence type="ECO:0000259" key="4">
    <source>
        <dbReference type="Pfam" id="PF08241"/>
    </source>
</evidence>
<dbReference type="InterPro" id="IPR013216">
    <property type="entry name" value="Methyltransf_11"/>
</dbReference>
<dbReference type="GO" id="GO:0032259">
    <property type="term" value="P:methylation"/>
    <property type="evidence" value="ECO:0007669"/>
    <property type="project" value="UniProtKB-KW"/>
</dbReference>
<keyword evidence="3 5" id="KW-0808">Transferase</keyword>
<keyword evidence="6" id="KW-1185">Reference proteome</keyword>
<sequence length="251" mass="29188">MIPLDRFSGHANLYAQYRIDYPPDLYNYLLSFVTERRAAWDCATGNGQVADVLANSFDQVDATDISETQLILAAKKPNIRYQLSQAEQTPFANQTFDLITVAQALHWFTIDAFHQEVRRVAKPGAILAEWGYGLVKLGSDLDAVLLDFYRNRVGPYWDPQRVHIDTSYANLPFPFADVQHNQFTIHRNWTLDRFLNYLRTWSAVRQYIHENEEDPVTDFGEQLKAHWGEGEREIRFPVFFRLGRVMDEPVQ</sequence>
<reference evidence="5 6" key="1">
    <citation type="submission" date="2020-02" db="EMBL/GenBank/DDBJ databases">
        <title>Draft genome sequence of two Spirosoma agri KCTC 52727 and Spirosoma terrae KCTC 52035.</title>
        <authorList>
            <person name="Rojas J."/>
            <person name="Ambika Manirajan B."/>
            <person name="Ratering S."/>
            <person name="Suarez C."/>
            <person name="Schnell S."/>
        </authorList>
    </citation>
    <scope>NUCLEOTIDE SEQUENCE [LARGE SCALE GENOMIC DNA]</scope>
    <source>
        <strain evidence="5 6">KCTC 52727</strain>
    </source>
</reference>
<accession>A0A6M0IED5</accession>
<dbReference type="GO" id="GO:0008757">
    <property type="term" value="F:S-adenosylmethionine-dependent methyltransferase activity"/>
    <property type="evidence" value="ECO:0007669"/>
    <property type="project" value="InterPro"/>
</dbReference>